<sequence>MYFNKENGIAFEFGGFFNLNGTLKIINETGSDILNPGLKAFDEAGNEIDILTPENPLPEVLENNGEIIVSVVGKADIDLPYEVVLTTQGENKATLLIEM</sequence>
<gene>
    <name evidence="1" type="ORF">F4V44_17895</name>
</gene>
<dbReference type="EMBL" id="VYKL01000028">
    <property type="protein sequence ID" value="KAA9021017.1"/>
    <property type="molecule type" value="Genomic_DNA"/>
</dbReference>
<keyword evidence="2" id="KW-1185">Reference proteome</keyword>
<dbReference type="RefSeq" id="WP_150441391.1">
    <property type="nucleotide sequence ID" value="NZ_VYKL01000028.1"/>
</dbReference>
<proteinExistence type="predicted"/>
<accession>A0A5J5HL90</accession>
<dbReference type="AlphaFoldDB" id="A0A5J5HL90"/>
<protein>
    <submittedName>
        <fullName evidence="1">Uncharacterized protein</fullName>
    </submittedName>
</protein>
<evidence type="ECO:0000313" key="2">
    <source>
        <dbReference type="Proteomes" id="UP000326671"/>
    </source>
</evidence>
<evidence type="ECO:0000313" key="1">
    <source>
        <dbReference type="EMBL" id="KAA9021017.1"/>
    </source>
</evidence>
<dbReference type="Proteomes" id="UP000326671">
    <property type="component" value="Unassembled WGS sequence"/>
</dbReference>
<reference evidence="1 2" key="1">
    <citation type="submission" date="2019-09" db="EMBL/GenBank/DDBJ databases">
        <title>Whole genome sequences of isolates from the Mars Exploration Rovers.</title>
        <authorList>
            <person name="Seuylemezian A."/>
            <person name="Vaishampayan P."/>
        </authorList>
    </citation>
    <scope>NUCLEOTIDE SEQUENCE [LARGE SCALE GENOMIC DNA]</scope>
    <source>
        <strain evidence="1 2">MER_TA_151</strain>
    </source>
</reference>
<organism evidence="1 2">
    <name type="scientific">Niallia endozanthoxylica</name>
    <dbReference type="NCBI Taxonomy" id="2036016"/>
    <lineage>
        <taxon>Bacteria</taxon>
        <taxon>Bacillati</taxon>
        <taxon>Bacillota</taxon>
        <taxon>Bacilli</taxon>
        <taxon>Bacillales</taxon>
        <taxon>Bacillaceae</taxon>
        <taxon>Niallia</taxon>
    </lineage>
</organism>
<name>A0A5J5HL90_9BACI</name>
<comment type="caution">
    <text evidence="1">The sequence shown here is derived from an EMBL/GenBank/DDBJ whole genome shotgun (WGS) entry which is preliminary data.</text>
</comment>